<dbReference type="STRING" id="75743.A0A401NWJ8"/>
<dbReference type="Pfam" id="PF00069">
    <property type="entry name" value="Pkinase"/>
    <property type="match status" value="1"/>
</dbReference>
<comment type="catalytic activity">
    <reaction evidence="7">
        <text>L-threonyl-[protein] + ATP = O-phospho-L-threonyl-[protein] + ADP + H(+)</text>
        <dbReference type="Rhea" id="RHEA:46608"/>
        <dbReference type="Rhea" id="RHEA-COMP:11060"/>
        <dbReference type="Rhea" id="RHEA-COMP:11605"/>
        <dbReference type="ChEBI" id="CHEBI:15378"/>
        <dbReference type="ChEBI" id="CHEBI:30013"/>
        <dbReference type="ChEBI" id="CHEBI:30616"/>
        <dbReference type="ChEBI" id="CHEBI:61977"/>
        <dbReference type="ChEBI" id="CHEBI:456216"/>
        <dbReference type="EC" id="2.7.11.1"/>
    </reaction>
</comment>
<dbReference type="PANTHER" id="PTHR44329:SF285">
    <property type="entry name" value="V-MOS MOLONEY MURINE SARCOMA VIRAL ONCO HOMOLOG"/>
    <property type="match status" value="1"/>
</dbReference>
<dbReference type="SUPFAM" id="SSF56112">
    <property type="entry name" value="Protein kinase-like (PK-like)"/>
    <property type="match status" value="1"/>
</dbReference>
<organism evidence="10 11">
    <name type="scientific">Scyliorhinus torazame</name>
    <name type="common">Cloudy catshark</name>
    <name type="synonym">Catulus torazame</name>
    <dbReference type="NCBI Taxonomy" id="75743"/>
    <lineage>
        <taxon>Eukaryota</taxon>
        <taxon>Metazoa</taxon>
        <taxon>Chordata</taxon>
        <taxon>Craniata</taxon>
        <taxon>Vertebrata</taxon>
        <taxon>Chondrichthyes</taxon>
        <taxon>Elasmobranchii</taxon>
        <taxon>Galeomorphii</taxon>
        <taxon>Galeoidea</taxon>
        <taxon>Carcharhiniformes</taxon>
        <taxon>Scyliorhinidae</taxon>
        <taxon>Scyliorhinus</taxon>
    </lineage>
</organism>
<dbReference type="GO" id="GO:0005524">
    <property type="term" value="F:ATP binding"/>
    <property type="evidence" value="ECO:0007669"/>
    <property type="project" value="UniProtKB-KW"/>
</dbReference>
<dbReference type="Gene3D" id="3.30.200.20">
    <property type="entry name" value="Phosphorylase Kinase, domain 1"/>
    <property type="match status" value="1"/>
</dbReference>
<dbReference type="PROSITE" id="PS00108">
    <property type="entry name" value="PROTEIN_KINASE_ST"/>
    <property type="match status" value="1"/>
</dbReference>
<gene>
    <name evidence="10" type="ORF">scyTo_0004741</name>
</gene>
<keyword evidence="3" id="KW-0808">Transferase</keyword>
<proteinExistence type="predicted"/>
<evidence type="ECO:0000256" key="4">
    <source>
        <dbReference type="ARBA" id="ARBA00022741"/>
    </source>
</evidence>
<name>A0A401NWJ8_SCYTO</name>
<sequence>MPSPIPIHRLLPKGFSPTLTLRPCSSPNRTPGKGPQFSFTKPHWALLRRSWYTVIWDELKLLDLLGSGGFGWVYRGTYYGQTVAIKKVRKCTKNRLAARQSFWAELNVAHLVHENIVKIVAATTSVPSDPAIEDSVGTIIMEYAGGTSLDHRIYNCAEPLDIRGCLQFSNDIMSGLAFLHSHHIVHLDLKPANVLITEAGRCKIGDFGCSHKLTTGSDLTPNVQWRHLAGTYTHRAPELLRGCNATLKADIYSFAITLWQMMSRDQPYSGDRQCVVYAVVAYNRRPSFSPIFNETPMGRQIRSIINNCWEVEPNDRPSAKELLESINCLAAQLWR</sequence>
<protein>
    <recommendedName>
        <fullName evidence="1">non-specific serine/threonine protein kinase</fullName>
        <ecNumber evidence="1">2.7.11.1</ecNumber>
    </recommendedName>
</protein>
<evidence type="ECO:0000256" key="5">
    <source>
        <dbReference type="ARBA" id="ARBA00022777"/>
    </source>
</evidence>
<dbReference type="Gene3D" id="1.10.510.10">
    <property type="entry name" value="Transferase(Phosphotransferase) domain 1"/>
    <property type="match status" value="1"/>
</dbReference>
<dbReference type="EMBL" id="BFAA01001425">
    <property type="protein sequence ID" value="GCB65245.1"/>
    <property type="molecule type" value="Genomic_DNA"/>
</dbReference>
<dbReference type="FunFam" id="3.30.200.20:FF:000316">
    <property type="entry name" value="Proto-oncogene serine/threonine-protein kinase mos"/>
    <property type="match status" value="1"/>
</dbReference>
<evidence type="ECO:0000256" key="2">
    <source>
        <dbReference type="ARBA" id="ARBA00022527"/>
    </source>
</evidence>
<accession>A0A401NWJ8</accession>
<evidence type="ECO:0000259" key="9">
    <source>
        <dbReference type="PROSITE" id="PS50011"/>
    </source>
</evidence>
<dbReference type="AlphaFoldDB" id="A0A401NWJ8"/>
<keyword evidence="4" id="KW-0547">Nucleotide-binding</keyword>
<evidence type="ECO:0000256" key="3">
    <source>
        <dbReference type="ARBA" id="ARBA00022679"/>
    </source>
</evidence>
<dbReference type="EC" id="2.7.11.1" evidence="1"/>
<dbReference type="InterPro" id="IPR011009">
    <property type="entry name" value="Kinase-like_dom_sf"/>
</dbReference>
<dbReference type="InterPro" id="IPR051681">
    <property type="entry name" value="Ser/Thr_Kinases-Pseudokinases"/>
</dbReference>
<evidence type="ECO:0000256" key="8">
    <source>
        <dbReference type="ARBA" id="ARBA00048679"/>
    </source>
</evidence>
<dbReference type="Proteomes" id="UP000288216">
    <property type="component" value="Unassembled WGS sequence"/>
</dbReference>
<dbReference type="FunFam" id="1.10.510.10:FF:000490">
    <property type="entry name" value="Proto-oncogene serine/threonine-protein kinase mos"/>
    <property type="match status" value="1"/>
</dbReference>
<dbReference type="OMA" id="LSWCSID"/>
<feature type="domain" description="Protein kinase" evidence="9">
    <location>
        <begin position="59"/>
        <end position="335"/>
    </location>
</feature>
<keyword evidence="2" id="KW-0723">Serine/threonine-protein kinase</keyword>
<dbReference type="InterPro" id="IPR000719">
    <property type="entry name" value="Prot_kinase_dom"/>
</dbReference>
<dbReference type="GO" id="GO:0004674">
    <property type="term" value="F:protein serine/threonine kinase activity"/>
    <property type="evidence" value="ECO:0007669"/>
    <property type="project" value="UniProtKB-KW"/>
</dbReference>
<reference evidence="10 11" key="1">
    <citation type="journal article" date="2018" name="Nat. Ecol. Evol.">
        <title>Shark genomes provide insights into elasmobranch evolution and the origin of vertebrates.</title>
        <authorList>
            <person name="Hara Y"/>
            <person name="Yamaguchi K"/>
            <person name="Onimaru K"/>
            <person name="Kadota M"/>
            <person name="Koyanagi M"/>
            <person name="Keeley SD"/>
            <person name="Tatsumi K"/>
            <person name="Tanaka K"/>
            <person name="Motone F"/>
            <person name="Kageyama Y"/>
            <person name="Nozu R"/>
            <person name="Adachi N"/>
            <person name="Nishimura O"/>
            <person name="Nakagawa R"/>
            <person name="Tanegashima C"/>
            <person name="Kiyatake I"/>
            <person name="Matsumoto R"/>
            <person name="Murakumo K"/>
            <person name="Nishida K"/>
            <person name="Terakita A"/>
            <person name="Kuratani S"/>
            <person name="Sato K"/>
            <person name="Hyodo S Kuraku.S."/>
        </authorList>
    </citation>
    <scope>NUCLEOTIDE SEQUENCE [LARGE SCALE GENOMIC DNA]</scope>
</reference>
<evidence type="ECO:0000256" key="6">
    <source>
        <dbReference type="ARBA" id="ARBA00022840"/>
    </source>
</evidence>
<keyword evidence="11" id="KW-1185">Reference proteome</keyword>
<dbReference type="OrthoDB" id="4062651at2759"/>
<dbReference type="SMART" id="SM00220">
    <property type="entry name" value="S_TKc"/>
    <property type="match status" value="1"/>
</dbReference>
<comment type="caution">
    <text evidence="10">The sequence shown here is derived from an EMBL/GenBank/DDBJ whole genome shotgun (WGS) entry which is preliminary data.</text>
</comment>
<evidence type="ECO:0000256" key="1">
    <source>
        <dbReference type="ARBA" id="ARBA00012513"/>
    </source>
</evidence>
<keyword evidence="5" id="KW-0418">Kinase</keyword>
<dbReference type="InterPro" id="IPR008271">
    <property type="entry name" value="Ser/Thr_kinase_AS"/>
</dbReference>
<evidence type="ECO:0000313" key="11">
    <source>
        <dbReference type="Proteomes" id="UP000288216"/>
    </source>
</evidence>
<keyword evidence="6" id="KW-0067">ATP-binding</keyword>
<dbReference type="PANTHER" id="PTHR44329">
    <property type="entry name" value="SERINE/THREONINE-PROTEIN KINASE TNNI3K-RELATED"/>
    <property type="match status" value="1"/>
</dbReference>
<evidence type="ECO:0000313" key="10">
    <source>
        <dbReference type="EMBL" id="GCB65245.1"/>
    </source>
</evidence>
<evidence type="ECO:0000256" key="7">
    <source>
        <dbReference type="ARBA" id="ARBA00047899"/>
    </source>
</evidence>
<dbReference type="CDD" id="cd13979">
    <property type="entry name" value="STKc_Mos"/>
    <property type="match status" value="1"/>
</dbReference>
<dbReference type="PROSITE" id="PS50011">
    <property type="entry name" value="PROTEIN_KINASE_DOM"/>
    <property type="match status" value="1"/>
</dbReference>
<dbReference type="PIRSF" id="PIRSF000654">
    <property type="entry name" value="Integrin-linked_kinase"/>
    <property type="match status" value="1"/>
</dbReference>
<comment type="catalytic activity">
    <reaction evidence="8">
        <text>L-seryl-[protein] + ATP = O-phospho-L-seryl-[protein] + ADP + H(+)</text>
        <dbReference type="Rhea" id="RHEA:17989"/>
        <dbReference type="Rhea" id="RHEA-COMP:9863"/>
        <dbReference type="Rhea" id="RHEA-COMP:11604"/>
        <dbReference type="ChEBI" id="CHEBI:15378"/>
        <dbReference type="ChEBI" id="CHEBI:29999"/>
        <dbReference type="ChEBI" id="CHEBI:30616"/>
        <dbReference type="ChEBI" id="CHEBI:83421"/>
        <dbReference type="ChEBI" id="CHEBI:456216"/>
        <dbReference type="EC" id="2.7.11.1"/>
    </reaction>
</comment>